<accession>U1HSJ5</accession>
<keyword evidence="12" id="KW-0961">Cell wall biogenesis/degradation</keyword>
<evidence type="ECO:0000313" key="21">
    <source>
        <dbReference type="Proteomes" id="UP000019373"/>
    </source>
</evidence>
<comment type="similarity">
    <text evidence="13">Belongs to the glycosyl hydrolase 16 family. CRH1 subfamily.</text>
</comment>
<dbReference type="Gene3D" id="2.60.120.200">
    <property type="match status" value="1"/>
</dbReference>
<evidence type="ECO:0000256" key="3">
    <source>
        <dbReference type="ARBA" id="ARBA00022622"/>
    </source>
</evidence>
<evidence type="ECO:0000259" key="19">
    <source>
        <dbReference type="PROSITE" id="PS51762"/>
    </source>
</evidence>
<dbReference type="GO" id="GO:0098552">
    <property type="term" value="C:side of membrane"/>
    <property type="evidence" value="ECO:0007669"/>
    <property type="project" value="UniProtKB-KW"/>
</dbReference>
<dbReference type="GeneID" id="19237999"/>
<dbReference type="Proteomes" id="UP000019373">
    <property type="component" value="Unassembled WGS sequence"/>
</dbReference>
<evidence type="ECO:0000256" key="1">
    <source>
        <dbReference type="ARBA" id="ARBA00000822"/>
    </source>
</evidence>
<dbReference type="GO" id="GO:0016757">
    <property type="term" value="F:glycosyltransferase activity"/>
    <property type="evidence" value="ECO:0007669"/>
    <property type="project" value="UniProtKB-KW"/>
</dbReference>
<evidence type="ECO:0000256" key="12">
    <source>
        <dbReference type="ARBA" id="ARBA00023316"/>
    </source>
</evidence>
<keyword evidence="3" id="KW-0336">GPI-anchor</keyword>
<keyword evidence="4" id="KW-0328">Glycosyltransferase</keyword>
<dbReference type="Pfam" id="PF00722">
    <property type="entry name" value="Glyco_hydro_16"/>
    <property type="match status" value="1"/>
</dbReference>
<evidence type="ECO:0000256" key="5">
    <source>
        <dbReference type="ARBA" id="ARBA00022679"/>
    </source>
</evidence>
<dbReference type="InterPro" id="IPR050546">
    <property type="entry name" value="Glycosyl_Hydrlase_16"/>
</dbReference>
<dbReference type="GO" id="GO:0008843">
    <property type="term" value="F:endochitinase activity"/>
    <property type="evidence" value="ECO:0007669"/>
    <property type="project" value="UniProtKB-EC"/>
</dbReference>
<dbReference type="PROSITE" id="PS51762">
    <property type="entry name" value="GH16_2"/>
    <property type="match status" value="1"/>
</dbReference>
<dbReference type="GO" id="GO:0009277">
    <property type="term" value="C:fungal-type cell wall"/>
    <property type="evidence" value="ECO:0007669"/>
    <property type="project" value="TreeGrafter"/>
</dbReference>
<dbReference type="EC" id="3.2.-.-" evidence="15"/>
<feature type="compositionally biased region" description="Gly residues" evidence="17">
    <location>
        <begin position="413"/>
        <end position="423"/>
    </location>
</feature>
<evidence type="ECO:0000256" key="14">
    <source>
        <dbReference type="ARBA" id="ARBA00093308"/>
    </source>
</evidence>
<keyword evidence="8 15" id="KW-0472">Membrane</keyword>
<dbReference type="AlphaFoldDB" id="U1HSJ5"/>
<keyword evidence="5" id="KW-0808">Transferase</keyword>
<evidence type="ECO:0000256" key="13">
    <source>
        <dbReference type="ARBA" id="ARBA00038074"/>
    </source>
</evidence>
<dbReference type="InterPro" id="IPR000757">
    <property type="entry name" value="Beta-glucanase-like"/>
</dbReference>
<feature type="domain" description="GH16" evidence="19">
    <location>
        <begin position="65"/>
        <end position="287"/>
    </location>
</feature>
<feature type="signal peptide" evidence="18">
    <location>
        <begin position="1"/>
        <end position="21"/>
    </location>
</feature>
<feature type="active site" description="Nucleophile" evidence="16">
    <location>
        <position position="165"/>
    </location>
</feature>
<evidence type="ECO:0000256" key="10">
    <source>
        <dbReference type="ARBA" id="ARBA00023288"/>
    </source>
</evidence>
<feature type="region of interest" description="Disordered" evidence="17">
    <location>
        <begin position="364"/>
        <end position="423"/>
    </location>
</feature>
<feature type="active site" description="Proton donor" evidence="16">
    <location>
        <position position="169"/>
    </location>
</feature>
<dbReference type="CDD" id="cd02183">
    <property type="entry name" value="GH16_fungal_CRH1_transglycosylase"/>
    <property type="match status" value="1"/>
</dbReference>
<dbReference type="OMA" id="WNATANQ"/>
<keyword evidence="7 15" id="KW-0378">Hydrolase</keyword>
<dbReference type="PANTHER" id="PTHR10963">
    <property type="entry name" value="GLYCOSYL HYDROLASE-RELATED"/>
    <property type="match status" value="1"/>
</dbReference>
<dbReference type="InterPro" id="IPR013320">
    <property type="entry name" value="ConA-like_dom_sf"/>
</dbReference>
<evidence type="ECO:0000256" key="17">
    <source>
        <dbReference type="SAM" id="MobiDB-lite"/>
    </source>
</evidence>
<comment type="subcellular location">
    <subcellularLocation>
        <location evidence="2">Membrane</location>
        <topology evidence="2">Lipid-anchor</topology>
        <topology evidence="2">GPI-anchor</topology>
    </subcellularLocation>
</comment>
<gene>
    <name evidence="20" type="ORF">EPUS_02950</name>
</gene>
<evidence type="ECO:0000256" key="7">
    <source>
        <dbReference type="ARBA" id="ARBA00022801"/>
    </source>
</evidence>
<dbReference type="PIRSF" id="PIRSF037299">
    <property type="entry name" value="Glycosidase_CRH1_prd"/>
    <property type="match status" value="1"/>
</dbReference>
<keyword evidence="10" id="KW-0449">Lipoprotein</keyword>
<evidence type="ECO:0000256" key="8">
    <source>
        <dbReference type="ARBA" id="ARBA00023136"/>
    </source>
</evidence>
<reference evidence="21" key="1">
    <citation type="journal article" date="2014" name="BMC Genomics">
        <title>Genome characteristics reveal the impact of lichenization on lichen-forming fungus Endocarpon pusillum Hedwig (Verrucariales, Ascomycota).</title>
        <authorList>
            <person name="Wang Y.-Y."/>
            <person name="Liu B."/>
            <person name="Zhang X.-Y."/>
            <person name="Zhou Q.-M."/>
            <person name="Zhang T."/>
            <person name="Li H."/>
            <person name="Yu Y.-F."/>
            <person name="Zhang X.-L."/>
            <person name="Hao X.-Y."/>
            <person name="Wang M."/>
            <person name="Wang L."/>
            <person name="Wei J.-C."/>
        </authorList>
    </citation>
    <scope>NUCLEOTIDE SEQUENCE [LARGE SCALE GENOMIC DNA]</scope>
    <source>
        <strain evidence="21">Z07020 / HMAS-L-300199</strain>
    </source>
</reference>
<sequence length="451" mass="46978">MMGLLISSALLLAVTANWVLAQEQQQIRCGEGALCPEDLPCCSQYGQCGVGAYCLGGCDPKYSNSLESCVPAPICESKDYSFAELDGVVSNTRYLGDASKADWVSSGAPLPYDGKLLLTMAEGSVGTLLASTHYLWYGKVSAKLTTSGGKGVVTAFILLSDVKDEIDFEFVGTELETAQSNFYSQGVTNYNNGEKHAGLANTLTTEHEYEIDWTPDQITWSIDGKEVRTQQKSDTWNATSNRYDYPQTPARVQLSLWPAGLPTNGEGTISWGGGLVDWSSEYVTNGYYFAAFSEVKMQCYNPPPGANVQGSVSYTYDDVAATNDTVITGNKPTVLKSLLGTGTNMTADYPSAAASASASAQTSELATVPGLTGAGPGTNGQRGDNQSGGSSSESGSGDGSNTDSSSSAATGFVQGGGSNGSGNGAAVQRPEIILQGSLFAVAMAVIGLLAV</sequence>
<evidence type="ECO:0000313" key="20">
    <source>
        <dbReference type="EMBL" id="ERF72159.1"/>
    </source>
</evidence>
<evidence type="ECO:0000256" key="4">
    <source>
        <dbReference type="ARBA" id="ARBA00022676"/>
    </source>
</evidence>
<dbReference type="HOGENOM" id="CLU_040459_0_0_1"/>
<evidence type="ECO:0000256" key="6">
    <source>
        <dbReference type="ARBA" id="ARBA00022729"/>
    </source>
</evidence>
<dbReference type="FunFam" id="2.60.120.200:FF:000159">
    <property type="entry name" value="Glycosidase"/>
    <property type="match status" value="1"/>
</dbReference>
<dbReference type="GO" id="GO:0008061">
    <property type="term" value="F:chitin binding"/>
    <property type="evidence" value="ECO:0007669"/>
    <property type="project" value="InterPro"/>
</dbReference>
<protein>
    <recommendedName>
        <fullName evidence="15">Crh-like protein</fullName>
        <ecNumber evidence="15">3.2.-.-</ecNumber>
    </recommendedName>
</protein>
<comment type="catalytic activity">
    <reaction evidence="1">
        <text>Random endo-hydrolysis of N-acetyl-beta-D-glucosaminide (1-&gt;4)-beta-linkages in chitin and chitodextrins.</text>
        <dbReference type="EC" id="3.2.1.14"/>
    </reaction>
</comment>
<dbReference type="PANTHER" id="PTHR10963:SF22">
    <property type="entry name" value="GLYCOSIDASE CRH2-RELATED"/>
    <property type="match status" value="1"/>
</dbReference>
<keyword evidence="6 18" id="KW-0732">Signal</keyword>
<dbReference type="InterPro" id="IPR018371">
    <property type="entry name" value="Chitin-binding_1_CS"/>
</dbReference>
<feature type="compositionally biased region" description="Low complexity" evidence="17">
    <location>
        <begin position="387"/>
        <end position="411"/>
    </location>
</feature>
<proteinExistence type="inferred from homology"/>
<feature type="chain" id="PRO_5004611156" description="Crh-like protein" evidence="18">
    <location>
        <begin position="22"/>
        <end position="451"/>
    </location>
</feature>
<organism evidence="20 21">
    <name type="scientific">Endocarpon pusillum (strain Z07020 / HMAS-L-300199)</name>
    <name type="common">Lichen-forming fungus</name>
    <dbReference type="NCBI Taxonomy" id="1263415"/>
    <lineage>
        <taxon>Eukaryota</taxon>
        <taxon>Fungi</taxon>
        <taxon>Dikarya</taxon>
        <taxon>Ascomycota</taxon>
        <taxon>Pezizomycotina</taxon>
        <taxon>Eurotiomycetes</taxon>
        <taxon>Chaetothyriomycetidae</taxon>
        <taxon>Verrucariales</taxon>
        <taxon>Verrucariaceae</taxon>
        <taxon>Endocarpon</taxon>
    </lineage>
</organism>
<dbReference type="RefSeq" id="XP_007802228.1">
    <property type="nucleotide sequence ID" value="XM_007804037.1"/>
</dbReference>
<dbReference type="eggNOG" id="ENOG502QVQI">
    <property type="taxonomic scope" value="Eukaryota"/>
</dbReference>
<dbReference type="InterPro" id="IPR017168">
    <property type="entry name" value="CHR-like"/>
</dbReference>
<evidence type="ECO:0000256" key="11">
    <source>
        <dbReference type="ARBA" id="ARBA00023295"/>
    </source>
</evidence>
<evidence type="ECO:0000256" key="2">
    <source>
        <dbReference type="ARBA" id="ARBA00004589"/>
    </source>
</evidence>
<dbReference type="SUPFAM" id="SSF49899">
    <property type="entry name" value="Concanavalin A-like lectins/glucanases"/>
    <property type="match status" value="1"/>
</dbReference>
<evidence type="ECO:0000256" key="18">
    <source>
        <dbReference type="SAM" id="SignalP"/>
    </source>
</evidence>
<dbReference type="OrthoDB" id="4781at2759"/>
<keyword evidence="21" id="KW-1185">Reference proteome</keyword>
<keyword evidence="9" id="KW-0325">Glycoprotein</keyword>
<evidence type="ECO:0000256" key="9">
    <source>
        <dbReference type="ARBA" id="ARBA00023180"/>
    </source>
</evidence>
<name>U1HSJ5_ENDPU</name>
<evidence type="ECO:0000256" key="15">
    <source>
        <dbReference type="PIRNR" id="PIRNR037299"/>
    </source>
</evidence>
<evidence type="ECO:0000256" key="16">
    <source>
        <dbReference type="PIRSR" id="PIRSR037299-1"/>
    </source>
</evidence>
<keyword evidence="11 20" id="KW-0326">Glycosidase</keyword>
<comment type="function">
    <text evidence="14">Dual chitinase/transglycosylase that plays a role in cell wall architecture. Chitinase and transglycosylase activities are coupled. Required for the polysaccharide cross-linking at the septa and the cell wall. More specifically, transfers chitin to 1,6-beta-glucan in the cell wall.</text>
</comment>
<dbReference type="EMBL" id="KE721112">
    <property type="protein sequence ID" value="ERF72159.1"/>
    <property type="molecule type" value="Genomic_DNA"/>
</dbReference>
<dbReference type="GO" id="GO:0005975">
    <property type="term" value="P:carbohydrate metabolic process"/>
    <property type="evidence" value="ECO:0007669"/>
    <property type="project" value="InterPro"/>
</dbReference>
<dbReference type="PROSITE" id="PS00026">
    <property type="entry name" value="CHIT_BIND_I_1"/>
    <property type="match status" value="1"/>
</dbReference>
<dbReference type="GO" id="GO:0031505">
    <property type="term" value="P:fungal-type cell wall organization"/>
    <property type="evidence" value="ECO:0007669"/>
    <property type="project" value="TreeGrafter"/>
</dbReference>